<dbReference type="EMBL" id="CP120733">
    <property type="protein sequence ID" value="WFD10967.1"/>
    <property type="molecule type" value="Genomic_DNA"/>
</dbReference>
<evidence type="ECO:0000256" key="1">
    <source>
        <dbReference type="ARBA" id="ARBA00004141"/>
    </source>
</evidence>
<keyword evidence="10" id="KW-1185">Reference proteome</keyword>
<keyword evidence="3" id="KW-0813">Transport</keyword>
<evidence type="ECO:0000256" key="5">
    <source>
        <dbReference type="ARBA" id="ARBA00022692"/>
    </source>
</evidence>
<dbReference type="RefSeq" id="WP_277732931.1">
    <property type="nucleotide sequence ID" value="NZ_CP120733.1"/>
</dbReference>
<accession>A0ABY8EDH2</accession>
<feature type="transmembrane region" description="Helical" evidence="8">
    <location>
        <begin position="214"/>
        <end position="239"/>
    </location>
</feature>
<keyword evidence="7 8" id="KW-0472">Membrane</keyword>
<name>A0ABY8EDH2_9FIRM</name>
<dbReference type="Gene3D" id="1.20.1740.10">
    <property type="entry name" value="Amino acid/polyamine transporter I"/>
    <property type="match status" value="1"/>
</dbReference>
<keyword evidence="4" id="KW-0309">Germination</keyword>
<organism evidence="9 10">
    <name type="scientific">Tepidibacter hydrothermalis</name>
    <dbReference type="NCBI Taxonomy" id="3036126"/>
    <lineage>
        <taxon>Bacteria</taxon>
        <taxon>Bacillati</taxon>
        <taxon>Bacillota</taxon>
        <taxon>Clostridia</taxon>
        <taxon>Peptostreptococcales</taxon>
        <taxon>Peptostreptococcaceae</taxon>
        <taxon>Tepidibacter</taxon>
    </lineage>
</organism>
<evidence type="ECO:0000256" key="6">
    <source>
        <dbReference type="ARBA" id="ARBA00022989"/>
    </source>
</evidence>
<protein>
    <submittedName>
        <fullName evidence="9">Endospore germination permease</fullName>
    </submittedName>
</protein>
<evidence type="ECO:0000313" key="10">
    <source>
        <dbReference type="Proteomes" id="UP001222800"/>
    </source>
</evidence>
<dbReference type="InterPro" id="IPR004761">
    <property type="entry name" value="Spore_GerAB"/>
</dbReference>
<evidence type="ECO:0000256" key="4">
    <source>
        <dbReference type="ARBA" id="ARBA00022544"/>
    </source>
</evidence>
<keyword evidence="5 8" id="KW-0812">Transmembrane</keyword>
<feature type="transmembrane region" description="Helical" evidence="8">
    <location>
        <begin position="301"/>
        <end position="327"/>
    </location>
</feature>
<dbReference type="PANTHER" id="PTHR34975">
    <property type="entry name" value="SPORE GERMINATION PROTEIN A2"/>
    <property type="match status" value="1"/>
</dbReference>
<dbReference type="PANTHER" id="PTHR34975:SF2">
    <property type="entry name" value="SPORE GERMINATION PROTEIN A2"/>
    <property type="match status" value="1"/>
</dbReference>
<evidence type="ECO:0000313" key="9">
    <source>
        <dbReference type="EMBL" id="WFD10967.1"/>
    </source>
</evidence>
<feature type="transmembrane region" description="Helical" evidence="8">
    <location>
        <begin position="12"/>
        <end position="30"/>
    </location>
</feature>
<feature type="transmembrane region" description="Helical" evidence="8">
    <location>
        <begin position="333"/>
        <end position="353"/>
    </location>
</feature>
<feature type="transmembrane region" description="Helical" evidence="8">
    <location>
        <begin position="36"/>
        <end position="57"/>
    </location>
</feature>
<keyword evidence="6 8" id="KW-1133">Transmembrane helix</keyword>
<proteinExistence type="inferred from homology"/>
<evidence type="ECO:0000256" key="3">
    <source>
        <dbReference type="ARBA" id="ARBA00022448"/>
    </source>
</evidence>
<comment type="subcellular location">
    <subcellularLocation>
        <location evidence="1">Membrane</location>
        <topology evidence="1">Multi-pass membrane protein</topology>
    </subcellularLocation>
</comment>
<dbReference type="Pfam" id="PF03845">
    <property type="entry name" value="Spore_permease"/>
    <property type="match status" value="1"/>
</dbReference>
<reference evidence="9 10" key="1">
    <citation type="submission" date="2023-03" db="EMBL/GenBank/DDBJ databases">
        <title>Complete genome sequence of Tepidibacter sp. SWIR-1, isolated from a deep-sea hydrothermal vent.</title>
        <authorList>
            <person name="Li X."/>
        </authorList>
    </citation>
    <scope>NUCLEOTIDE SEQUENCE [LARGE SCALE GENOMIC DNA]</scope>
    <source>
        <strain evidence="9 10">SWIR-1</strain>
    </source>
</reference>
<feature type="transmembrane region" description="Helical" evidence="8">
    <location>
        <begin position="267"/>
        <end position="289"/>
    </location>
</feature>
<feature type="transmembrane region" description="Helical" evidence="8">
    <location>
        <begin position="69"/>
        <end position="93"/>
    </location>
</feature>
<feature type="transmembrane region" description="Helical" evidence="8">
    <location>
        <begin position="113"/>
        <end position="130"/>
    </location>
</feature>
<gene>
    <name evidence="9" type="ORF">P4S50_02520</name>
</gene>
<dbReference type="NCBIfam" id="TIGR00912">
    <property type="entry name" value="2A0309"/>
    <property type="match status" value="1"/>
</dbReference>
<feature type="transmembrane region" description="Helical" evidence="8">
    <location>
        <begin position="183"/>
        <end position="202"/>
    </location>
</feature>
<feature type="transmembrane region" description="Helical" evidence="8">
    <location>
        <begin position="142"/>
        <end position="163"/>
    </location>
</feature>
<comment type="similarity">
    <text evidence="2">Belongs to the amino acid-polyamine-organocation (APC) superfamily. Spore germination protein (SGP) (TC 2.A.3.9) family.</text>
</comment>
<evidence type="ECO:0000256" key="2">
    <source>
        <dbReference type="ARBA" id="ARBA00007998"/>
    </source>
</evidence>
<dbReference type="Proteomes" id="UP001222800">
    <property type="component" value="Chromosome"/>
</dbReference>
<evidence type="ECO:0000256" key="7">
    <source>
        <dbReference type="ARBA" id="ARBA00023136"/>
    </source>
</evidence>
<evidence type="ECO:0000256" key="8">
    <source>
        <dbReference type="SAM" id="Phobius"/>
    </source>
</evidence>
<sequence length="367" mass="41589">MNKEVVSNNQGISLIVLFIIGSSSVFIMGMKAKQDLWLAIILAILMALPIALIYSRLHTLFPDKDLYDIIEICFGKFIGKIIILIITCFFFYWTSDVTVNYGNFIWSISLHQTPMIVPMVVFLALCSWGATEGIEVLGRWSCIFLIIPIVILFIIVALSIPRMDINNIFPILGSGFKSILEGSLNSFSFPLSQILAFSIVFSSFSKEKGSPYKIYVTGLIVGGLMLFFLSLTSVLVIGVDEAEKVYYSAYTAVSIINIGTTLQSVEAFISTTFLLGGFIKIALLVICTCKGLVKIFEFSDYRFIITPITLLIMNLTFFQYESIMYYYEFQTEVWLYLTLPFQLFLPIVIWIISEIKTKNSKYKLKER</sequence>